<organism evidence="6 7">
    <name type="scientific">Photobacterium atrarenae</name>
    <dbReference type="NCBI Taxonomy" id="865757"/>
    <lineage>
        <taxon>Bacteria</taxon>
        <taxon>Pseudomonadati</taxon>
        <taxon>Pseudomonadota</taxon>
        <taxon>Gammaproteobacteria</taxon>
        <taxon>Vibrionales</taxon>
        <taxon>Vibrionaceae</taxon>
        <taxon>Photobacterium</taxon>
    </lineage>
</organism>
<protein>
    <submittedName>
        <fullName evidence="6">Dienelactone hydrolase family protein</fullName>
    </submittedName>
</protein>
<keyword evidence="2" id="KW-0442">Lipid degradation</keyword>
<dbReference type="PIRSF" id="PIRSF031982">
    <property type="entry name" value="UCP031982_abhydr"/>
    <property type="match status" value="1"/>
</dbReference>
<keyword evidence="4" id="KW-0732">Signal</keyword>
<dbReference type="InterPro" id="IPR029058">
    <property type="entry name" value="AB_hydrolase_fold"/>
</dbReference>
<dbReference type="Gene3D" id="3.40.50.1820">
    <property type="entry name" value="alpha/beta hydrolase"/>
    <property type="match status" value="1"/>
</dbReference>
<feature type="domain" description="Dienelactone hydrolase" evidence="5">
    <location>
        <begin position="79"/>
        <end position="180"/>
    </location>
</feature>
<dbReference type="SUPFAM" id="SSF53474">
    <property type="entry name" value="alpha/beta-Hydrolases"/>
    <property type="match status" value="1"/>
</dbReference>
<dbReference type="GO" id="GO:0016787">
    <property type="term" value="F:hydrolase activity"/>
    <property type="evidence" value="ECO:0007669"/>
    <property type="project" value="UniProtKB-KW"/>
</dbReference>
<gene>
    <name evidence="6" type="ORF">NNL38_08705</name>
</gene>
<dbReference type="EMBL" id="CP101508">
    <property type="protein sequence ID" value="UTV26461.1"/>
    <property type="molecule type" value="Genomic_DNA"/>
</dbReference>
<dbReference type="Proteomes" id="UP001057998">
    <property type="component" value="Chromosome 1"/>
</dbReference>
<name>A0ABY5GBC5_9GAMM</name>
<proteinExistence type="predicted"/>
<dbReference type="Pfam" id="PF01738">
    <property type="entry name" value="DLH"/>
    <property type="match status" value="1"/>
</dbReference>
<keyword evidence="3" id="KW-0443">Lipid metabolism</keyword>
<evidence type="ECO:0000313" key="6">
    <source>
        <dbReference type="EMBL" id="UTV26461.1"/>
    </source>
</evidence>
<dbReference type="InterPro" id="IPR002925">
    <property type="entry name" value="Dienelactn_hydro"/>
</dbReference>
<evidence type="ECO:0000256" key="1">
    <source>
        <dbReference type="ARBA" id="ARBA00022801"/>
    </source>
</evidence>
<feature type="signal peptide" evidence="4">
    <location>
        <begin position="1"/>
        <end position="22"/>
    </location>
</feature>
<feature type="chain" id="PRO_5047115390" evidence="4">
    <location>
        <begin position="23"/>
        <end position="344"/>
    </location>
</feature>
<sequence length="344" mass="36978">MMNSRLMVLLVFCFLGSLSANAAAADYHVGFRKVMVESRDTGEKSPMPVVYPTQMPETRVQFGPFAMDLAIGSEISSGHFPFVIISHGSGGSNLAHRSIAFALARKGFVVGMPLHPGNNFQNNQAEGTTRNWQNRPKHLRAAIDALVAHPQLSKSLDVGSIAVIGHSMGGYTALAAAGAVADTGQIIEQCTTQTDLKDPFCLSVQGNQLAAVRIENPKDPRIKAAVLMAPVGLAFHAADAFAKVDIPMLLIRAEKDEELTEPYHSAVIAAGYTGKTHNTGKAKLTEVTIQNAGHYAFITPYPESIKAELGVVAQDPAGFDRHAFHQELSAMIVEYLTQTLKNTE</sequence>
<evidence type="ECO:0000256" key="3">
    <source>
        <dbReference type="ARBA" id="ARBA00023098"/>
    </source>
</evidence>
<evidence type="ECO:0000256" key="4">
    <source>
        <dbReference type="SAM" id="SignalP"/>
    </source>
</evidence>
<dbReference type="RefSeq" id="WP_255387672.1">
    <property type="nucleotide sequence ID" value="NZ_CP101508.1"/>
</dbReference>
<keyword evidence="1 6" id="KW-0378">Hydrolase</keyword>
<evidence type="ECO:0000313" key="7">
    <source>
        <dbReference type="Proteomes" id="UP001057998"/>
    </source>
</evidence>
<dbReference type="PANTHER" id="PTHR10272">
    <property type="entry name" value="PLATELET-ACTIVATING FACTOR ACETYLHYDROLASE"/>
    <property type="match status" value="1"/>
</dbReference>
<accession>A0ABY5GBC5</accession>
<dbReference type="InterPro" id="IPR016986">
    <property type="entry name" value="UCP031982_abhydr"/>
</dbReference>
<evidence type="ECO:0000259" key="5">
    <source>
        <dbReference type="Pfam" id="PF01738"/>
    </source>
</evidence>
<keyword evidence="7" id="KW-1185">Reference proteome</keyword>
<evidence type="ECO:0000256" key="2">
    <source>
        <dbReference type="ARBA" id="ARBA00022963"/>
    </source>
</evidence>
<reference evidence="6" key="1">
    <citation type="submission" date="2022-07" db="EMBL/GenBank/DDBJ databases">
        <title>Genome sequencing of Photobacterium atrarenae GJH2-4.</title>
        <authorList>
            <person name="Park S.-J."/>
        </authorList>
    </citation>
    <scope>NUCLEOTIDE SEQUENCE</scope>
    <source>
        <strain evidence="6">GJH2-4</strain>
    </source>
</reference>
<dbReference type="PANTHER" id="PTHR10272:SF0">
    <property type="entry name" value="PLATELET-ACTIVATING FACTOR ACETYLHYDROLASE"/>
    <property type="match status" value="1"/>
</dbReference>